<organism evidence="2 3">
    <name type="scientific">Desulfoplanes formicivorans</name>
    <dbReference type="NCBI Taxonomy" id="1592317"/>
    <lineage>
        <taxon>Bacteria</taxon>
        <taxon>Pseudomonadati</taxon>
        <taxon>Thermodesulfobacteriota</taxon>
        <taxon>Desulfovibrionia</taxon>
        <taxon>Desulfovibrionales</taxon>
        <taxon>Desulfoplanaceae</taxon>
        <taxon>Desulfoplanes</taxon>
    </lineage>
</organism>
<feature type="transmembrane region" description="Helical" evidence="1">
    <location>
        <begin position="188"/>
        <end position="207"/>
    </location>
</feature>
<dbReference type="PIRSF" id="PIRSF020606">
    <property type="entry name" value="UCP020606"/>
    <property type="match status" value="1"/>
</dbReference>
<feature type="transmembrane region" description="Helical" evidence="1">
    <location>
        <begin position="42"/>
        <end position="60"/>
    </location>
</feature>
<evidence type="ECO:0000313" key="3">
    <source>
        <dbReference type="Proteomes" id="UP000095200"/>
    </source>
</evidence>
<feature type="transmembrane region" description="Helical" evidence="1">
    <location>
        <begin position="12"/>
        <end position="36"/>
    </location>
</feature>
<keyword evidence="1" id="KW-0472">Membrane</keyword>
<name>A0A194AIM5_9BACT</name>
<sequence>MKRDHQDMFTSMPLCPLGIPHLLLGIYILIFLLLGYAPYDRGVWVAENLPIVLIVLGLVLTFRKHRFSDTAYGLMAVLIFLHTIGAHYTFSRVPFDLITDTFGFTRNHFDRIAHFSVGFYAFAAAELLLHRRWVVSRTILMLFPLFFIFFVAAGYEILEWIFVMIMDPDAGMAFLGVQGDPWDAQKDMLADGLGAITALILFGAMHYREIRDLPSAFASTRPH</sequence>
<keyword evidence="1" id="KW-0812">Transmembrane</keyword>
<reference evidence="3" key="1">
    <citation type="submission" date="2016-06" db="EMBL/GenBank/DDBJ databases">
        <title>Draft genome sequence of Desulfoplanes formicivorans strain Pf12B.</title>
        <authorList>
            <person name="Watanabe M."/>
            <person name="Kojima H."/>
            <person name="Fukui M."/>
        </authorList>
    </citation>
    <scope>NUCLEOTIDE SEQUENCE [LARGE SCALE GENOMIC DNA]</scope>
    <source>
        <strain evidence="3">Pf12B</strain>
    </source>
</reference>
<evidence type="ECO:0000313" key="2">
    <source>
        <dbReference type="EMBL" id="GAU08926.1"/>
    </source>
</evidence>
<dbReference type="Proteomes" id="UP000095200">
    <property type="component" value="Unassembled WGS sequence"/>
</dbReference>
<feature type="transmembrane region" description="Helical" evidence="1">
    <location>
        <begin position="72"/>
        <end position="91"/>
    </location>
</feature>
<dbReference type="RefSeq" id="WP_231702157.1">
    <property type="nucleotide sequence ID" value="NZ_BDFE01000016.1"/>
</dbReference>
<dbReference type="InterPro" id="IPR058534">
    <property type="entry name" value="YjdF"/>
</dbReference>
<proteinExistence type="predicted"/>
<feature type="transmembrane region" description="Helical" evidence="1">
    <location>
        <begin position="111"/>
        <end position="129"/>
    </location>
</feature>
<keyword evidence="1" id="KW-1133">Transmembrane helix</keyword>
<gene>
    <name evidence="2" type="ORF">DPF_1645</name>
</gene>
<dbReference type="Pfam" id="PF09997">
    <property type="entry name" value="DUF2238"/>
    <property type="match status" value="1"/>
</dbReference>
<dbReference type="AlphaFoldDB" id="A0A194AIM5"/>
<dbReference type="STRING" id="1592317.DPF_1645"/>
<dbReference type="InterPro" id="IPR014509">
    <property type="entry name" value="YjdF-like"/>
</dbReference>
<comment type="caution">
    <text evidence="2">The sequence shown here is derived from an EMBL/GenBank/DDBJ whole genome shotgun (WGS) entry which is preliminary data.</text>
</comment>
<protein>
    <submittedName>
        <fullName evidence="2">Membrane protein</fullName>
    </submittedName>
</protein>
<keyword evidence="3" id="KW-1185">Reference proteome</keyword>
<dbReference type="EMBL" id="BDFE01000016">
    <property type="protein sequence ID" value="GAU08926.1"/>
    <property type="molecule type" value="Genomic_DNA"/>
</dbReference>
<evidence type="ECO:0000256" key="1">
    <source>
        <dbReference type="SAM" id="Phobius"/>
    </source>
</evidence>
<feature type="transmembrane region" description="Helical" evidence="1">
    <location>
        <begin position="141"/>
        <end position="165"/>
    </location>
</feature>
<accession>A0A194AIM5</accession>